<name>A0A097BVU9_ALLCE</name>
<feature type="domain" description="Heme-copper oxidase subunit III family profile" evidence="10">
    <location>
        <begin position="1"/>
        <end position="103"/>
    </location>
</feature>
<dbReference type="InterPro" id="IPR000298">
    <property type="entry name" value="Cyt_c_oxidase-like_su3"/>
</dbReference>
<protein>
    <recommendedName>
        <fullName evidence="4 9">Cytochrome c oxidase subunit 3</fullName>
    </recommendedName>
</protein>
<sequence length="103" mass="11445">MFVWWRDVLRDGQLDGYHQNAVQLGPLYGGILFIVADVLLRFSFSVLYGPTDLEVRAQAGGLFPPKGIGVLEPREIPFLYTPILPSGAAVTWGHHIQAAIEKR</sequence>
<dbReference type="EMBL" id="KM114298">
    <property type="protein sequence ID" value="AIS72985.1"/>
    <property type="molecule type" value="Genomic_DNA"/>
</dbReference>
<dbReference type="GO" id="GO:0016020">
    <property type="term" value="C:membrane"/>
    <property type="evidence" value="ECO:0007669"/>
    <property type="project" value="UniProtKB-SubCell"/>
</dbReference>
<evidence type="ECO:0000256" key="2">
    <source>
        <dbReference type="ARBA" id="ARBA00010581"/>
    </source>
</evidence>
<keyword evidence="6" id="KW-1278">Translocase</keyword>
<keyword evidence="8" id="KW-0472">Membrane</keyword>
<reference evidence="11" key="1">
    <citation type="submission" date="2014-07" db="EMBL/GenBank/DDBJ databases">
        <title>Molecular studies of IYSV on onion in Egypt.</title>
        <authorList>
            <person name="Abdelkhalek A.A."/>
            <person name="Hafez E.E."/>
        </authorList>
    </citation>
    <scope>NUCLEOTIDE SEQUENCE</scope>
</reference>
<dbReference type="Pfam" id="PF00510">
    <property type="entry name" value="COX3"/>
    <property type="match status" value="1"/>
</dbReference>
<dbReference type="InterPro" id="IPR013833">
    <property type="entry name" value="Cyt_c_oxidase_su3_a-hlx"/>
</dbReference>
<evidence type="ECO:0000313" key="11">
    <source>
        <dbReference type="EMBL" id="AIS72985.1"/>
    </source>
</evidence>
<dbReference type="InterPro" id="IPR035973">
    <property type="entry name" value="Cyt_c_oxidase_su3-like_sf"/>
</dbReference>
<dbReference type="SUPFAM" id="SSF81452">
    <property type="entry name" value="Cytochrome c oxidase subunit III-like"/>
    <property type="match status" value="1"/>
</dbReference>
<evidence type="ECO:0000256" key="7">
    <source>
        <dbReference type="ARBA" id="ARBA00022989"/>
    </source>
</evidence>
<dbReference type="PROSITE" id="PS50253">
    <property type="entry name" value="COX3"/>
    <property type="match status" value="1"/>
</dbReference>
<comment type="function">
    <text evidence="9">Component of the cytochrome c oxidase, the last enzyme in the mitochondrial electron transport chain which drives oxidative phosphorylation. The respiratory chain contains 3 multisubunit complexes succinate dehydrogenase (complex II, CII), ubiquinol-cytochrome c oxidoreductase (cytochrome b-c1 complex, complex III, CIII) and cytochrome c oxidase (complex IV, CIV), that cooperate to transfer electrons derived from NADH and succinate to molecular oxygen, creating an electrochemical gradient over the inner membrane that drives transmembrane transport and the ATP synthase. Cytochrome c oxidase is the component of the respiratory chain that catalyzes the reduction of oxygen to water. Electrons originating from reduced cytochrome c in the intermembrane space (IMS) are transferred via the dinuclear copper A center (CU(A)) of subunit 2 and heme A of subunit 1 to the active site in subunit 1, a binuclear center (BNC) formed by heme A3 and copper B (CU(B)). The BNC reduces molecular oxygen to 2 water molecules using 4 electrons from cytochrome c in the IMS and 4 protons from the mitochondrial matrix.</text>
</comment>
<organism evidence="11">
    <name type="scientific">Allium cepa</name>
    <name type="common">Onion</name>
    <dbReference type="NCBI Taxonomy" id="4679"/>
    <lineage>
        <taxon>Eukaryota</taxon>
        <taxon>Viridiplantae</taxon>
        <taxon>Streptophyta</taxon>
        <taxon>Embryophyta</taxon>
        <taxon>Tracheophyta</taxon>
        <taxon>Spermatophyta</taxon>
        <taxon>Magnoliopsida</taxon>
        <taxon>Liliopsida</taxon>
        <taxon>Asparagales</taxon>
        <taxon>Amaryllidaceae</taxon>
        <taxon>Allioideae</taxon>
        <taxon>Allieae</taxon>
        <taxon>Allium</taxon>
    </lineage>
</organism>
<dbReference type="AlphaFoldDB" id="A0A097BVU9"/>
<evidence type="ECO:0000256" key="8">
    <source>
        <dbReference type="ARBA" id="ARBA00023136"/>
    </source>
</evidence>
<dbReference type="PANTHER" id="PTHR11403">
    <property type="entry name" value="CYTOCHROME C OXIDASE SUBUNIT III"/>
    <property type="match status" value="1"/>
</dbReference>
<accession>A0A097BVU9</accession>
<evidence type="ECO:0000259" key="10">
    <source>
        <dbReference type="PROSITE" id="PS50253"/>
    </source>
</evidence>
<feature type="non-terminal residue" evidence="11">
    <location>
        <position position="1"/>
    </location>
</feature>
<evidence type="ECO:0000256" key="9">
    <source>
        <dbReference type="RuleBase" id="RU003375"/>
    </source>
</evidence>
<keyword evidence="7" id="KW-1133">Transmembrane helix</keyword>
<evidence type="ECO:0000256" key="4">
    <source>
        <dbReference type="ARBA" id="ARBA00015944"/>
    </source>
</evidence>
<comment type="subunit">
    <text evidence="3">Component of the cytochrome c oxidase (complex IV, CIV), a multisubunit enzyme composed of a catalytic core of 3 subunits and several supernumerary subunits. The complex exists as a monomer or a dimer and forms supercomplexes (SCs) in the inner mitochondrial membrane with ubiquinol-cytochrome c oxidoreductase (cytochrome b-c1 complex, complex III, CIII).</text>
</comment>
<dbReference type="GO" id="GO:0004129">
    <property type="term" value="F:cytochrome-c oxidase activity"/>
    <property type="evidence" value="ECO:0007669"/>
    <property type="project" value="InterPro"/>
</dbReference>
<evidence type="ECO:0000256" key="1">
    <source>
        <dbReference type="ARBA" id="ARBA00004141"/>
    </source>
</evidence>
<comment type="subcellular location">
    <subcellularLocation>
        <location evidence="1">Membrane</location>
        <topology evidence="1">Multi-pass membrane protein</topology>
    </subcellularLocation>
</comment>
<evidence type="ECO:0000256" key="3">
    <source>
        <dbReference type="ARBA" id="ARBA00011164"/>
    </source>
</evidence>
<evidence type="ECO:0000256" key="5">
    <source>
        <dbReference type="ARBA" id="ARBA00022692"/>
    </source>
</evidence>
<keyword evidence="5 9" id="KW-0812">Transmembrane</keyword>
<keyword evidence="9" id="KW-0496">Mitochondrion</keyword>
<dbReference type="GO" id="GO:0006123">
    <property type="term" value="P:mitochondrial electron transport, cytochrome c to oxygen"/>
    <property type="evidence" value="ECO:0007669"/>
    <property type="project" value="TreeGrafter"/>
</dbReference>
<comment type="similarity">
    <text evidence="2 9">Belongs to the cytochrome c oxidase subunit 3 family.</text>
</comment>
<dbReference type="InterPro" id="IPR024791">
    <property type="entry name" value="Cyt_c/ubiquinol_Oxase_su3"/>
</dbReference>
<dbReference type="Gene3D" id="1.20.120.80">
    <property type="entry name" value="Cytochrome c oxidase, subunit III, four-helix bundle"/>
    <property type="match status" value="1"/>
</dbReference>
<feature type="non-terminal residue" evidence="11">
    <location>
        <position position="103"/>
    </location>
</feature>
<dbReference type="GO" id="GO:0005739">
    <property type="term" value="C:mitochondrion"/>
    <property type="evidence" value="ECO:0007669"/>
    <property type="project" value="TreeGrafter"/>
</dbReference>
<dbReference type="PANTHER" id="PTHR11403:SF7">
    <property type="entry name" value="CYTOCHROME C OXIDASE SUBUNIT 3"/>
    <property type="match status" value="1"/>
</dbReference>
<proteinExistence type="inferred from homology"/>
<evidence type="ECO:0000256" key="6">
    <source>
        <dbReference type="ARBA" id="ARBA00022967"/>
    </source>
</evidence>